<dbReference type="SMART" id="SM00487">
    <property type="entry name" value="DEXDc"/>
    <property type="match status" value="1"/>
</dbReference>
<keyword evidence="2" id="KW-0808">Transferase</keyword>
<feature type="compositionally biased region" description="Basic and acidic residues" evidence="6">
    <location>
        <begin position="91"/>
        <end position="105"/>
    </location>
</feature>
<protein>
    <recommendedName>
        <fullName evidence="7">Helicase C-terminal domain-containing protein</fullName>
    </recommendedName>
</protein>
<evidence type="ECO:0000313" key="8">
    <source>
        <dbReference type="EMBL" id="KAF2640429.1"/>
    </source>
</evidence>
<dbReference type="SUPFAM" id="SSF52540">
    <property type="entry name" value="P-loop containing nucleoside triphosphate hydrolases"/>
    <property type="match status" value="2"/>
</dbReference>
<gene>
    <name evidence="8" type="ORF">P280DRAFT_550182</name>
</gene>
<proteinExistence type="predicted"/>
<reference evidence="8" key="1">
    <citation type="journal article" date="2020" name="Stud. Mycol.">
        <title>101 Dothideomycetes genomes: a test case for predicting lifestyles and emergence of pathogens.</title>
        <authorList>
            <person name="Haridas S."/>
            <person name="Albert R."/>
            <person name="Binder M."/>
            <person name="Bloem J."/>
            <person name="Labutti K."/>
            <person name="Salamov A."/>
            <person name="Andreopoulos B."/>
            <person name="Baker S."/>
            <person name="Barry K."/>
            <person name="Bills G."/>
            <person name="Bluhm B."/>
            <person name="Cannon C."/>
            <person name="Castanera R."/>
            <person name="Culley D."/>
            <person name="Daum C."/>
            <person name="Ezra D."/>
            <person name="Gonzalez J."/>
            <person name="Henrissat B."/>
            <person name="Kuo A."/>
            <person name="Liang C."/>
            <person name="Lipzen A."/>
            <person name="Lutzoni F."/>
            <person name="Magnuson J."/>
            <person name="Mondo S."/>
            <person name="Nolan M."/>
            <person name="Ohm R."/>
            <person name="Pangilinan J."/>
            <person name="Park H.-J."/>
            <person name="Ramirez L."/>
            <person name="Alfaro M."/>
            <person name="Sun H."/>
            <person name="Tritt A."/>
            <person name="Yoshinaga Y."/>
            <person name="Zwiers L.-H."/>
            <person name="Turgeon B."/>
            <person name="Goodwin S."/>
            <person name="Spatafora J."/>
            <person name="Crous P."/>
            <person name="Grigoriev I."/>
        </authorList>
    </citation>
    <scope>NUCLEOTIDE SEQUENCE</scope>
    <source>
        <strain evidence="8">CBS 473.64</strain>
    </source>
</reference>
<dbReference type="Proteomes" id="UP000799753">
    <property type="component" value="Unassembled WGS sequence"/>
</dbReference>
<sequence length="2196" mass="247815">MAREREIQDGFRARAPSPVVLIPTPRKRPLQKTANSGNAQKKRRVTPTPSHCSHCLQPLPQLNCRPPQARPLTSTHVPAWRRLGLRLKNEDDRIINQPRATDDPRPIPTPDNTEDDLDDEKLSPEPRADHESSSPERDNENSEAGHGSRNLSTRLRRRRARVSYAPPPMSDEPEDEPRYRELKDDESEDAFKDVSEAESDHESGSDNDAASVSATNVSAVESVAEEEDVIVEPVKKPRQCAPLKQKGKQLIHTSLPPMDNIRDIFKDMATKALGLGLETVVQHLHGRTLNVATMCSGTESPLIALDELSKGLEQLGKSTIRVNHLFSAEIDVLKQGFIERNFQPPKLFRDVREFIPEDANTATTAYGAEEEIPRDADIVVAGFVCKDISRLNNHQKGIDDDGESGDTFRAVYSYTKRFRPKIVLIENVSATTKFWNSFKKRWDAIDYVYEWILLDTKNYYIPQTRIRMYMIAVDRRVFGQKASKVVSEWKTLIEKLKRPCSSPFSAFLVGDNSDQYQHASLASDPDWAMSRLRYDRIRSAERLGIGRPITRWSENGTVRPPDFANRPWYSSQSSRVYDCIDIAHLQGVQKGYDSLYKMAVWDVSQNVDRFKSALGVVPCITPSGMDFVSNRQTPLTGSQLLVLQGMPYNKLLFAKETQKELQDLAGNAMTTTVIGASIVSALIAGGQALGRPTEEQPEIKKRIERASTTVDIKNMQSLDPPPTNIKQLDTASLTQESRITSQLCSCEGNRRLTKAHVHICEDCGHTVCNNCSGNPSHSYVDFVAPQERRQTPGDFENKWRPLLPSRLRFGDFPGLPKIIPHLERSDEKALLKSIVPTDIKSQQFHISQIRRLDNAWRVTYDSSLAFLNLVVSSALEWQLHIKCPHTEPGDSPLRKSLETPLARGLATSSLLDANWEVCIPKRQFCLFQLSASTERTASWKSRLGLPSYKYETVPVHIEISCTESHLPILSGTYKHLPHCGTAMRSLYKKIATNEKPIYLFLDPDAVGPGDQDSFVFSHDCRRLPYGETRICLCWMDPSWRPWDVKTKTSVKVTIPYTWIACSAYLETTSPSLSASIPSTSSLKNTSLSDCTKAVTLLDVRIKEKIQVQKPLDLLWLLEDVKKRPNFTSWQKFDGNFSQKSSCTCSPPFPKILWSIDNAGSATAREDRKAAANFERAVKTRSPIIIPEHSFPSNATTRIQVGVNITSLVHRARMRLEGAEKSAWRLITDHTDPAPERFPHFQLQRNAVDTLPYSGPLRLQYELLGEQKRSLSWMKNQEEGRNITLVEVEEAVHRELGWRVEAKAERIITVQGGVLADLPSFGKTVTTIALINSEFEEHSPENILAHSKSTALINLAATLIICPAHIAKQWESELQDCLGSKLYQQYNVRIIERYSDLRELSVQDFRDSRIIVVSWSVFADETYIAQLAACAALPPPATTRGRPYDTWLEYVSQSMPHRVDHLLTLSTPDFEKKTHDLICDRLNNPNFMANVPLKTSHGSAYVSYKKMQAAKVHKTAGSSAAQKSKKLSGEKLSGEVPLFQLFNFNRVVVDEYHYLYDGKHSENFTACSAIKQLSASKRWILSGTPALTNFSDVNQIASFLGLKLGRDQFGDGRTQLEKRLMAEQTSVEKFLSCSEIMSYQWHQARHQRAQNFLNDFVRQNEPLLKDIKCSEYLMPIELGVAHHAVYLELCQHLISQRMQLKRPKTRWRSDKVDRLNASLNNSATAEEALLKRALVFQTEQGKSGLDLLINTRYTQRREVQADVLKCAKTLKKECLRNIKQPEEDFYLAYKRDIESGNILGDDKACQVMRKIFSEVEKTSSSEKRTKTAKDSREVKTTASNLSTMAEELTHRLRSERFIKAIRQLLPVLATRGDSVQHHECSASNCQGVNDVSRIFLISHCGHMACERCLAGRNDSEACVHKGCKVPVEAKNLIQTSHIGSSDNKTSEGSFGKKLDDIVDLLKTISSSDDQAIVFVPNEEVSTAVEEALGQHDVSYATLDARKAQAARTLEEFKTNKDPKTMKKVLILDLSDESAAGANLVNANHVIFVSPLLSKSQYGYDSAMAQAIARCRRYRQKKTVYIYHFAALRTIDVDILEHRHKRFDVIQTRDSEEWLPATLSELEGTTKVNNKGKAREQPQDRIKEKTKMVRNRNGVTALVPVSMLRDETFRETNEVDDNPETFTSLINFAETLDGGDNE</sequence>
<evidence type="ECO:0000256" key="6">
    <source>
        <dbReference type="SAM" id="MobiDB-lite"/>
    </source>
</evidence>
<dbReference type="InterPro" id="IPR001650">
    <property type="entry name" value="Helicase_C-like"/>
</dbReference>
<dbReference type="SUPFAM" id="SSF53335">
    <property type="entry name" value="S-adenosyl-L-methionine-dependent methyltransferases"/>
    <property type="match status" value="1"/>
</dbReference>
<evidence type="ECO:0000256" key="4">
    <source>
        <dbReference type="ARBA" id="ARBA00022801"/>
    </source>
</evidence>
<dbReference type="GO" id="GO:0006281">
    <property type="term" value="P:DNA repair"/>
    <property type="evidence" value="ECO:0007669"/>
    <property type="project" value="TreeGrafter"/>
</dbReference>
<dbReference type="Pfam" id="PF00145">
    <property type="entry name" value="DNA_methylase"/>
    <property type="match status" value="1"/>
</dbReference>
<dbReference type="PANTHER" id="PTHR45626">
    <property type="entry name" value="TRANSCRIPTION TERMINATION FACTOR 2-RELATED"/>
    <property type="match status" value="1"/>
</dbReference>
<dbReference type="GO" id="GO:0032259">
    <property type="term" value="P:methylation"/>
    <property type="evidence" value="ECO:0007669"/>
    <property type="project" value="UniProtKB-KW"/>
</dbReference>
<dbReference type="CDD" id="cd18793">
    <property type="entry name" value="SF2_C_SNF"/>
    <property type="match status" value="1"/>
</dbReference>
<organism evidence="8 9">
    <name type="scientific">Massarina eburnea CBS 473.64</name>
    <dbReference type="NCBI Taxonomy" id="1395130"/>
    <lineage>
        <taxon>Eukaryota</taxon>
        <taxon>Fungi</taxon>
        <taxon>Dikarya</taxon>
        <taxon>Ascomycota</taxon>
        <taxon>Pezizomycotina</taxon>
        <taxon>Dothideomycetes</taxon>
        <taxon>Pleosporomycetidae</taxon>
        <taxon>Pleosporales</taxon>
        <taxon>Massarineae</taxon>
        <taxon>Massarinaceae</taxon>
        <taxon>Massarina</taxon>
    </lineage>
</organism>
<feature type="compositionally biased region" description="Low complexity" evidence="6">
    <location>
        <begin position="209"/>
        <end position="219"/>
    </location>
</feature>
<feature type="domain" description="Helicase C-terminal" evidence="7">
    <location>
        <begin position="1955"/>
        <end position="2110"/>
    </location>
</feature>
<feature type="compositionally biased region" description="Basic and acidic residues" evidence="6">
    <location>
        <begin position="120"/>
        <end position="140"/>
    </location>
</feature>
<dbReference type="InterPro" id="IPR027417">
    <property type="entry name" value="P-loop_NTPase"/>
</dbReference>
<dbReference type="Gene3D" id="3.40.50.10810">
    <property type="entry name" value="Tandem AAA-ATPase domain"/>
    <property type="match status" value="2"/>
</dbReference>
<feature type="region of interest" description="Disordered" evidence="6">
    <location>
        <begin position="1"/>
        <end position="53"/>
    </location>
</feature>
<dbReference type="Gene3D" id="3.40.50.150">
    <property type="entry name" value="Vaccinia Virus protein VP39"/>
    <property type="match status" value="1"/>
</dbReference>
<evidence type="ECO:0000313" key="9">
    <source>
        <dbReference type="Proteomes" id="UP000799753"/>
    </source>
</evidence>
<name>A0A6A6RXZ3_9PLEO</name>
<evidence type="ECO:0000259" key="7">
    <source>
        <dbReference type="PROSITE" id="PS51194"/>
    </source>
</evidence>
<dbReference type="GO" id="GO:0005634">
    <property type="term" value="C:nucleus"/>
    <property type="evidence" value="ECO:0007669"/>
    <property type="project" value="TreeGrafter"/>
</dbReference>
<dbReference type="GO" id="GO:0008094">
    <property type="term" value="F:ATP-dependent activity, acting on DNA"/>
    <property type="evidence" value="ECO:0007669"/>
    <property type="project" value="TreeGrafter"/>
</dbReference>
<dbReference type="InterPro" id="IPR029063">
    <property type="entry name" value="SAM-dependent_MTases_sf"/>
</dbReference>
<dbReference type="EMBL" id="MU006785">
    <property type="protein sequence ID" value="KAF2640429.1"/>
    <property type="molecule type" value="Genomic_DNA"/>
</dbReference>
<keyword evidence="4" id="KW-0378">Hydrolase</keyword>
<feature type="compositionally biased region" description="Basic and acidic residues" evidence="6">
    <location>
        <begin position="176"/>
        <end position="204"/>
    </location>
</feature>
<dbReference type="GO" id="GO:0005524">
    <property type="term" value="F:ATP binding"/>
    <property type="evidence" value="ECO:0007669"/>
    <property type="project" value="UniProtKB-KW"/>
</dbReference>
<keyword evidence="5" id="KW-0067">ATP-binding</keyword>
<dbReference type="InterPro" id="IPR001525">
    <property type="entry name" value="C5_MeTfrase"/>
</dbReference>
<dbReference type="GO" id="GO:0016787">
    <property type="term" value="F:hydrolase activity"/>
    <property type="evidence" value="ECO:0007669"/>
    <property type="project" value="UniProtKB-KW"/>
</dbReference>
<dbReference type="InterPro" id="IPR038718">
    <property type="entry name" value="SNF2-like_sf"/>
</dbReference>
<dbReference type="Pfam" id="PF00176">
    <property type="entry name" value="SNF2-rel_dom"/>
    <property type="match status" value="2"/>
</dbReference>
<evidence type="ECO:0000256" key="2">
    <source>
        <dbReference type="ARBA" id="ARBA00022679"/>
    </source>
</evidence>
<accession>A0A6A6RXZ3</accession>
<evidence type="ECO:0000256" key="1">
    <source>
        <dbReference type="ARBA" id="ARBA00022603"/>
    </source>
</evidence>
<dbReference type="GO" id="GO:0008168">
    <property type="term" value="F:methyltransferase activity"/>
    <property type="evidence" value="ECO:0007669"/>
    <property type="project" value="UniProtKB-KW"/>
</dbReference>
<keyword evidence="1" id="KW-0489">Methyltransferase</keyword>
<evidence type="ECO:0000256" key="5">
    <source>
        <dbReference type="ARBA" id="ARBA00022840"/>
    </source>
</evidence>
<dbReference type="PANTHER" id="PTHR45626:SF26">
    <property type="entry name" value="FAMILY HELICASE, PUTATIVE (AFU_ORTHOLOGUE AFUA_2G09120)-RELATED"/>
    <property type="match status" value="1"/>
</dbReference>
<evidence type="ECO:0000256" key="3">
    <source>
        <dbReference type="ARBA" id="ARBA00022741"/>
    </source>
</evidence>
<feature type="compositionally biased region" description="Basic and acidic residues" evidence="6">
    <location>
        <begin position="1"/>
        <end position="12"/>
    </location>
</feature>
<dbReference type="InterPro" id="IPR000330">
    <property type="entry name" value="SNF2_N"/>
</dbReference>
<keyword evidence="3" id="KW-0547">Nucleotide-binding</keyword>
<dbReference type="PROSITE" id="PS51194">
    <property type="entry name" value="HELICASE_CTER"/>
    <property type="match status" value="1"/>
</dbReference>
<dbReference type="InterPro" id="IPR050628">
    <property type="entry name" value="SNF2_RAD54_helicase_TF"/>
</dbReference>
<dbReference type="Gene3D" id="3.40.50.300">
    <property type="entry name" value="P-loop containing nucleotide triphosphate hydrolases"/>
    <property type="match status" value="1"/>
</dbReference>
<dbReference type="InterPro" id="IPR014001">
    <property type="entry name" value="Helicase_ATP-bd"/>
</dbReference>
<keyword evidence="9" id="KW-1185">Reference proteome</keyword>
<dbReference type="OrthoDB" id="423221at2759"/>
<feature type="region of interest" description="Disordered" evidence="6">
    <location>
        <begin position="91"/>
        <end position="219"/>
    </location>
</feature>
<dbReference type="InterPro" id="IPR049730">
    <property type="entry name" value="SNF2/RAD54-like_C"/>
</dbReference>